<evidence type="ECO:0000313" key="2">
    <source>
        <dbReference type="EMBL" id="KAF2749122.1"/>
    </source>
</evidence>
<dbReference type="InterPro" id="IPR039279">
    <property type="entry name" value="QRT3-like"/>
</dbReference>
<dbReference type="InterPro" id="IPR017946">
    <property type="entry name" value="PLC-like_Pdiesterase_TIM-brl"/>
</dbReference>
<dbReference type="PANTHER" id="PTHR33928:SF2">
    <property type="entry name" value="PECTATE LYASE SUPERFAMILY PROTEIN DOMAIN-CONTAINING PROTEIN-RELATED"/>
    <property type="match status" value="1"/>
</dbReference>
<dbReference type="EMBL" id="MU006567">
    <property type="protein sequence ID" value="KAF2749122.1"/>
    <property type="molecule type" value="Genomic_DNA"/>
</dbReference>
<evidence type="ECO:0000313" key="3">
    <source>
        <dbReference type="Proteomes" id="UP000799440"/>
    </source>
</evidence>
<dbReference type="OrthoDB" id="1046782at2759"/>
<dbReference type="GO" id="GO:0004650">
    <property type="term" value="F:polygalacturonase activity"/>
    <property type="evidence" value="ECO:0007669"/>
    <property type="project" value="InterPro"/>
</dbReference>
<organism evidence="2 3">
    <name type="scientific">Sporormia fimetaria CBS 119925</name>
    <dbReference type="NCBI Taxonomy" id="1340428"/>
    <lineage>
        <taxon>Eukaryota</taxon>
        <taxon>Fungi</taxon>
        <taxon>Dikarya</taxon>
        <taxon>Ascomycota</taxon>
        <taxon>Pezizomycotina</taxon>
        <taxon>Dothideomycetes</taxon>
        <taxon>Pleosporomycetidae</taxon>
        <taxon>Pleosporales</taxon>
        <taxon>Sporormiaceae</taxon>
        <taxon>Sporormia</taxon>
    </lineage>
</organism>
<dbReference type="CDD" id="cd23668">
    <property type="entry name" value="GH55_beta13glucanase-like"/>
    <property type="match status" value="1"/>
</dbReference>
<dbReference type="SUPFAM" id="SSF51695">
    <property type="entry name" value="PLC-like phosphodiesterases"/>
    <property type="match status" value="1"/>
</dbReference>
<keyword evidence="3" id="KW-1185">Reference proteome</keyword>
<feature type="domain" description="Rhamnogalacturonase A/B/Epimerase-like pectate lyase" evidence="1">
    <location>
        <begin position="23"/>
        <end position="231"/>
    </location>
</feature>
<dbReference type="GO" id="GO:0006629">
    <property type="term" value="P:lipid metabolic process"/>
    <property type="evidence" value="ECO:0007669"/>
    <property type="project" value="InterPro"/>
</dbReference>
<dbReference type="InterPro" id="IPR011050">
    <property type="entry name" value="Pectin_lyase_fold/virulence"/>
</dbReference>
<dbReference type="PANTHER" id="PTHR33928">
    <property type="entry name" value="POLYGALACTURONASE QRT3"/>
    <property type="match status" value="1"/>
</dbReference>
<proteinExistence type="predicted"/>
<dbReference type="GO" id="GO:0008081">
    <property type="term" value="F:phosphoric diester hydrolase activity"/>
    <property type="evidence" value="ECO:0007669"/>
    <property type="project" value="InterPro"/>
</dbReference>
<dbReference type="InterPro" id="IPR024535">
    <property type="entry name" value="RHGA/B-epi-like_pectate_lyase"/>
</dbReference>
<gene>
    <name evidence="2" type="ORF">M011DRAFT_457204</name>
</gene>
<dbReference type="Pfam" id="PF12708">
    <property type="entry name" value="Pect-lyase_RHGA_epim"/>
    <property type="match status" value="2"/>
</dbReference>
<dbReference type="InterPro" id="IPR012334">
    <property type="entry name" value="Pectin_lyas_fold"/>
</dbReference>
<evidence type="ECO:0000259" key="1">
    <source>
        <dbReference type="Pfam" id="PF12708"/>
    </source>
</evidence>
<dbReference type="Proteomes" id="UP000799440">
    <property type="component" value="Unassembled WGS sequence"/>
</dbReference>
<dbReference type="SUPFAM" id="SSF51126">
    <property type="entry name" value="Pectin lyase-like"/>
    <property type="match status" value="2"/>
</dbReference>
<dbReference type="Gene3D" id="3.20.20.190">
    <property type="entry name" value="Phosphatidylinositol (PI) phosphodiesterase"/>
    <property type="match status" value="1"/>
</dbReference>
<accession>A0A6A6VEU4</accession>
<keyword evidence="2" id="KW-0378">Hydrolase</keyword>
<reference evidence="2" key="1">
    <citation type="journal article" date="2020" name="Stud. Mycol.">
        <title>101 Dothideomycetes genomes: a test case for predicting lifestyles and emergence of pathogens.</title>
        <authorList>
            <person name="Haridas S."/>
            <person name="Albert R."/>
            <person name="Binder M."/>
            <person name="Bloem J."/>
            <person name="Labutti K."/>
            <person name="Salamov A."/>
            <person name="Andreopoulos B."/>
            <person name="Baker S."/>
            <person name="Barry K."/>
            <person name="Bills G."/>
            <person name="Bluhm B."/>
            <person name="Cannon C."/>
            <person name="Castanera R."/>
            <person name="Culley D."/>
            <person name="Daum C."/>
            <person name="Ezra D."/>
            <person name="Gonzalez J."/>
            <person name="Henrissat B."/>
            <person name="Kuo A."/>
            <person name="Liang C."/>
            <person name="Lipzen A."/>
            <person name="Lutzoni F."/>
            <person name="Magnuson J."/>
            <person name="Mondo S."/>
            <person name="Nolan M."/>
            <person name="Ohm R."/>
            <person name="Pangilinan J."/>
            <person name="Park H.-J."/>
            <person name="Ramirez L."/>
            <person name="Alfaro M."/>
            <person name="Sun H."/>
            <person name="Tritt A."/>
            <person name="Yoshinaga Y."/>
            <person name="Zwiers L.-H."/>
            <person name="Turgeon B."/>
            <person name="Goodwin S."/>
            <person name="Spatafora J."/>
            <person name="Crous P."/>
            <person name="Grigoriev I."/>
        </authorList>
    </citation>
    <scope>NUCLEOTIDE SEQUENCE</scope>
    <source>
        <strain evidence="2">CBS 119925</strain>
    </source>
</reference>
<dbReference type="Gene3D" id="2.160.20.10">
    <property type="entry name" value="Single-stranded right-handed beta-helix, Pectin lyase-like"/>
    <property type="match status" value="2"/>
</dbReference>
<protein>
    <submittedName>
        <fullName evidence="2">Glycoside hydrolase family 55 protein</fullName>
    </submittedName>
</protein>
<sequence length="1300" mass="144299">MEKIERKGSYPSAWGGSPDYKVFRNVKDYGARGDGTTDDTDSINKAIMDGDRCGANCNGATNKNAIVYFPAGTYLVSSTIKVVFGTQLIDEATRKPEIRAAASFVGLGVLSTSEYVENGGTGPDGKALQWYINTARFYGQIRNFVIDITRTDPNAYVCAIHYQVAQATSLQDVELVAKSGTTQQGMFSEYGSGGVMSDVTFCGGKFGFYGGNQQFTAQRMTFIRGDESIGSITVMDSVFTNVGKAILISPPSSDPATGTTGIVIDNSAFNEVSDIVATTSGDTLLKGEERAIKYWDLGPTYKDGKRTWSPGKSGEYSRDASLLGRNRYDLPGPPVFESKRDQYDSAPLSAFYHIKDFGAKGDGITDDTEAAQKAFDAVNDGGRILFVDAGVYMLHDTAVIPKNAKVVGECWATFAATTANFSDAENPWVVLQVGQEGDIGNVNMQDLIVLTKGGTAGAILIEWNVHAEFPGSAALWDVHARVGGGIGTDQNLSDCPPITSGTNPRKCQVATMLIHITSKASGCFDNMWLWVADHLIDDPLKDDPMNNMDQLSIYIARGLLVESRKATWLYGTSSEHAVMYQYNFHKAKNVFAGMLQTEPPYFQPMPKAPAPFKDHVGKFLGDPEFFCNGDDFDGCDTAWAVVLRESSNIYIASAGTYSWFDKYTQECIDDQKCQKALWYLDKNYDSVRIQNLITIGAKYMLVSEGKGVLAKDNLATMAHPRWSHLSFYDVQSNGKQPNEEEDYEKCENKDETFEPGPAPAGNYYPEPGRNGWDDAELERSVADGSVTYVTIVNLTPYTFKLDHIESYQKDIMDFGDIEPGHTRQNTMRYFGGKNGKNPVDDKGEVYYKISETGKEFVVKARTSIPDSLDFHRVVIELGGLDLGTREYEGRGGERAINLIITGSEEYGFYTSMYTPPIGWMSELKDVIGRRKVEHVVMPGTHNSGMSVIGKYTWAGNQQTTQNQAYNIYDQAHLGARWFDLRVISIKQPNGDFELHTAHVSFKPFVDIIGATGVRLTEVVEFINEFTSAYPGEVLFFYIKDYLRTVKTSEDGGITLEDFHSKEWEALLDTLSRVNNLCPLTLDQLHTSIDEWEIGDFMDMNEGRGCTLFFIDKSDTDMDWAEEEQIEPLVKEQTEAWTDIRKPGNEGDTIHIAQWLVTPQVNLDPTPQIGLVGWAVRYVYDTLFWAGAGSMTPTSFPMIMVDQLGVVIPGRTDFEKDADHEMRTLAIELNLYMVSEECDTGVVKHPLKREKENPMAVDSVLVNKTVRVDEELFKTLDLGPPPEPADIVKMRKRNQGAGHRW</sequence>
<feature type="domain" description="Rhamnogalacturonase A/B/Epimerase-like pectate lyase" evidence="1">
    <location>
        <begin position="353"/>
        <end position="421"/>
    </location>
</feature>
<name>A0A6A6VEU4_9PLEO</name>